<organism evidence="2 3">
    <name type="scientific">Petrolisthes manimaculis</name>
    <dbReference type="NCBI Taxonomy" id="1843537"/>
    <lineage>
        <taxon>Eukaryota</taxon>
        <taxon>Metazoa</taxon>
        <taxon>Ecdysozoa</taxon>
        <taxon>Arthropoda</taxon>
        <taxon>Crustacea</taxon>
        <taxon>Multicrustacea</taxon>
        <taxon>Malacostraca</taxon>
        <taxon>Eumalacostraca</taxon>
        <taxon>Eucarida</taxon>
        <taxon>Decapoda</taxon>
        <taxon>Pleocyemata</taxon>
        <taxon>Anomura</taxon>
        <taxon>Galatheoidea</taxon>
        <taxon>Porcellanidae</taxon>
        <taxon>Petrolisthes</taxon>
    </lineage>
</organism>
<feature type="region of interest" description="Disordered" evidence="1">
    <location>
        <begin position="602"/>
        <end position="649"/>
    </location>
</feature>
<feature type="compositionally biased region" description="Low complexity" evidence="1">
    <location>
        <begin position="602"/>
        <end position="621"/>
    </location>
</feature>
<proteinExistence type="predicted"/>
<feature type="compositionally biased region" description="Basic and acidic residues" evidence="1">
    <location>
        <begin position="89"/>
        <end position="99"/>
    </location>
</feature>
<name>A0AAE1PHE2_9EUCA</name>
<feature type="compositionally biased region" description="Basic and acidic residues" evidence="1">
    <location>
        <begin position="345"/>
        <end position="363"/>
    </location>
</feature>
<evidence type="ECO:0000256" key="1">
    <source>
        <dbReference type="SAM" id="MobiDB-lite"/>
    </source>
</evidence>
<dbReference type="PANTHER" id="PTHR36812:SF9">
    <property type="entry name" value="MYB-LIKE PROTEIN X ISOFORM X1"/>
    <property type="match status" value="1"/>
</dbReference>
<dbReference type="PANTHER" id="PTHR36812">
    <property type="entry name" value="NEUROFILAMENT TRIPLET M PROTEIN-LIKE PROTEIN"/>
    <property type="match status" value="1"/>
</dbReference>
<sequence length="970" mass="107798">MDASNEFKVFLSPSSSSSSKKQQGEDGGQGGSNSTNSGVRQRLVPVINKVFSPSHFMLAQRKTTVYKAVSGVSFQDIDIGGKRKPSSSGRRESRGKKDGGIYMPGGSEGERSLQSTKSERVRSFLASRPDTKKHHRHSLGSHPERPSAYFAAIEATEKTSSGQSGAKMSRGKSASRSRSASATDNLYIEAVNRDVAPVKPQRSRSASRPRKSASKTEITASAGVDEKSKEEKGKERKEKKEDKTDEKCSSEEKQRDRKEEKERNRKEEKHRDRKDDKHRDRKEDKYRDGKEDKHRDKKEEKERNRKEEKHKDKKEEKQLESKKENIKGERKDDKKEEKDAENEDTQDKLNMNKEEEEEKKKEEVEPEGGYFSLEKEDKGSVGDLEADQCVEAIYVSQVLRSPYTHNCCCCSPEETCSHHITGHSFHDCQKCSGNDLDHHSYENYQVMRQASTSDLVQDDDDEENIYETLPFVANSPLVLTQKTAQQARLGRRRRRHTLGDSTDSIPFIDDSDHDSGGEEVAIWRSENTVRSRTLSPTRDQGSQVSPSLTPVRSTCSPARSSRSSVSPSRTVSPPRSPTNLSVTSGGVTVVTITADNMMEITSHSDTPQHSSSPSSTLQDTTNVGSENEKKNYTPEVKEPPPEGEKKGGILAPLRPARHSLPASSPFAARLRDKIGRKLARFSVSSHHNNPGAAGKREATLTPIVRKSVSQGDVQNHLAGKNDGTQLSESFSDEDIRNNTDIESFSETDSDLDDLDYDLFCPRGNGRAHGKGIRKGRGRSVSACHPVAHLITMASPASQRVSKIQSPKTFQDLLDHEYLNPREGNSSPRVQKESVATQASHANTEMKPLVILETPEKVLVGSRIMVSHSASDIAQREVFQDETLSFSWSDAESEFEFIDFNKIDPPKTCVVYQGVVEDDEGDIDATTTTVTTTTTATTTTTVKMEGKRPGGGVKRTQSMKDTVLHLVSYHL</sequence>
<feature type="region of interest" description="Disordered" evidence="1">
    <location>
        <begin position="76"/>
        <end position="376"/>
    </location>
</feature>
<protein>
    <submittedName>
        <fullName evidence="2">Uncharacterized protein</fullName>
    </submittedName>
</protein>
<evidence type="ECO:0000313" key="3">
    <source>
        <dbReference type="Proteomes" id="UP001292094"/>
    </source>
</evidence>
<feature type="region of interest" description="Disordered" evidence="1">
    <location>
        <begin position="710"/>
        <end position="747"/>
    </location>
</feature>
<dbReference type="EMBL" id="JAWZYT010002032">
    <property type="protein sequence ID" value="KAK4307147.1"/>
    <property type="molecule type" value="Genomic_DNA"/>
</dbReference>
<accession>A0AAE1PHE2</accession>
<feature type="region of interest" description="Disordered" evidence="1">
    <location>
        <begin position="485"/>
        <end position="586"/>
    </location>
</feature>
<feature type="region of interest" description="Disordered" evidence="1">
    <location>
        <begin position="1"/>
        <end position="41"/>
    </location>
</feature>
<feature type="compositionally biased region" description="Basic and acidic residues" evidence="1">
    <location>
        <begin position="224"/>
        <end position="338"/>
    </location>
</feature>
<feature type="compositionally biased region" description="Low complexity" evidence="1">
    <location>
        <begin position="12"/>
        <end position="21"/>
    </location>
</feature>
<feature type="compositionally biased region" description="Low complexity" evidence="1">
    <location>
        <begin position="552"/>
        <end position="586"/>
    </location>
</feature>
<dbReference type="AlphaFoldDB" id="A0AAE1PHE2"/>
<reference evidence="2" key="1">
    <citation type="submission" date="2023-11" db="EMBL/GenBank/DDBJ databases">
        <title>Genome assemblies of two species of porcelain crab, Petrolisthes cinctipes and Petrolisthes manimaculis (Anomura: Porcellanidae).</title>
        <authorList>
            <person name="Angst P."/>
        </authorList>
    </citation>
    <scope>NUCLEOTIDE SEQUENCE</scope>
    <source>
        <strain evidence="2">PB745_02</strain>
        <tissue evidence="2">Gill</tissue>
    </source>
</reference>
<gene>
    <name evidence="2" type="ORF">Pmani_021069</name>
</gene>
<keyword evidence="3" id="KW-1185">Reference proteome</keyword>
<feature type="compositionally biased region" description="Basic residues" evidence="1">
    <location>
        <begin position="201"/>
        <end position="213"/>
    </location>
</feature>
<dbReference type="Proteomes" id="UP001292094">
    <property type="component" value="Unassembled WGS sequence"/>
</dbReference>
<comment type="caution">
    <text evidence="2">The sequence shown here is derived from an EMBL/GenBank/DDBJ whole genome shotgun (WGS) entry which is preliminary data.</text>
</comment>
<feature type="compositionally biased region" description="Polar residues" evidence="1">
    <location>
        <begin position="525"/>
        <end position="551"/>
    </location>
</feature>
<feature type="compositionally biased region" description="Basic and acidic residues" evidence="1">
    <location>
        <begin position="626"/>
        <end position="647"/>
    </location>
</feature>
<evidence type="ECO:0000313" key="2">
    <source>
        <dbReference type="EMBL" id="KAK4307147.1"/>
    </source>
</evidence>